<dbReference type="InterPro" id="IPR019734">
    <property type="entry name" value="TPR_rpt"/>
</dbReference>
<dbReference type="InterPro" id="IPR001867">
    <property type="entry name" value="OmpR/PhoB-type_DNA-bd"/>
</dbReference>
<feature type="DNA-binding region" description="OmpR/PhoB-type" evidence="3">
    <location>
        <begin position="1"/>
        <end position="98"/>
    </location>
</feature>
<gene>
    <name evidence="6" type="ORF">QQF73_19150</name>
</gene>
<dbReference type="PROSITE" id="PS50005">
    <property type="entry name" value="TPR"/>
    <property type="match status" value="1"/>
</dbReference>
<evidence type="ECO:0000256" key="4">
    <source>
        <dbReference type="SAM" id="MobiDB-lite"/>
    </source>
</evidence>
<evidence type="ECO:0000256" key="1">
    <source>
        <dbReference type="ARBA" id="ARBA00023125"/>
    </source>
</evidence>
<evidence type="ECO:0000256" key="3">
    <source>
        <dbReference type="PROSITE-ProRule" id="PRU01091"/>
    </source>
</evidence>
<dbReference type="InterPro" id="IPR016032">
    <property type="entry name" value="Sig_transdc_resp-reg_C-effctor"/>
</dbReference>
<dbReference type="Gene3D" id="1.10.10.10">
    <property type="entry name" value="Winged helix-like DNA-binding domain superfamily/Winged helix DNA-binding domain"/>
    <property type="match status" value="1"/>
</dbReference>
<evidence type="ECO:0000256" key="2">
    <source>
        <dbReference type="PROSITE-ProRule" id="PRU00339"/>
    </source>
</evidence>
<sequence>MRYQFDDFELDTDRFELSRGGVALATEPQVIELLVLLVRNRHRMLSKEEINESVWRGRIVSDSALSSRIKIARKLLDDDGRTQRYIRTVHKKGFRFVAPVQELDADDTPTANEAPGPEPENAEPDPGNPAPAPGSHSARPAVAVLPFTNLTNDPGQEYFSDGITTDIISNLSKHRWLDVVARNTTFGFKGQATNLQVLGETLGVDYVVEGSVQRSGDRVRVNVHLTDCHCGHTQWADRYDRQIADIFELQDDITETIAARLEPEIGYAERNKLVHNRPANLQAWDCYHLGVYHFYRFTGPDNLEAQRMLRQSQELDPLFGEAYAWWAYAVILGMVYWDTKPTQALLDQALGACDQALSLVPNNATFHALKARVLLARREYRSAISENRTAIELNPTFAAAYCGLGDSLAYEARYDEALTNFRRSIALSPNDPQMWAFLTYGALAMIFQGDYETALEWTDRAATLPNCQYWTSAHRAVALAYLNRTSAAHDATARLLLELPGFSVTFAREKLFYLREQAQIDCYLEGLRRAGVPETATMLAS</sequence>
<evidence type="ECO:0000313" key="7">
    <source>
        <dbReference type="Proteomes" id="UP001223547"/>
    </source>
</evidence>
<dbReference type="SUPFAM" id="SSF46894">
    <property type="entry name" value="C-terminal effector domain of the bipartite response regulators"/>
    <property type="match status" value="1"/>
</dbReference>
<dbReference type="SMART" id="SM00028">
    <property type="entry name" value="TPR"/>
    <property type="match status" value="3"/>
</dbReference>
<feature type="repeat" description="TPR" evidence="2">
    <location>
        <begin position="398"/>
        <end position="431"/>
    </location>
</feature>
<feature type="domain" description="OmpR/PhoB-type" evidence="5">
    <location>
        <begin position="1"/>
        <end position="98"/>
    </location>
</feature>
<dbReference type="Pfam" id="PF00486">
    <property type="entry name" value="Trans_reg_C"/>
    <property type="match status" value="1"/>
</dbReference>
<dbReference type="SMART" id="SM00862">
    <property type="entry name" value="Trans_reg_C"/>
    <property type="match status" value="1"/>
</dbReference>
<dbReference type="PANTHER" id="PTHR12558:SF13">
    <property type="entry name" value="CELL DIVISION CYCLE PROTEIN 27 HOMOLOG"/>
    <property type="match status" value="1"/>
</dbReference>
<dbReference type="SUPFAM" id="SSF48452">
    <property type="entry name" value="TPR-like"/>
    <property type="match status" value="1"/>
</dbReference>
<name>A0ABT7HHB6_9GAMM</name>
<dbReference type="InterPro" id="IPR011990">
    <property type="entry name" value="TPR-like_helical_dom_sf"/>
</dbReference>
<evidence type="ECO:0000313" key="6">
    <source>
        <dbReference type="EMBL" id="MDK9559756.1"/>
    </source>
</evidence>
<dbReference type="Gene3D" id="1.25.40.10">
    <property type="entry name" value="Tetratricopeptide repeat domain"/>
    <property type="match status" value="1"/>
</dbReference>
<feature type="region of interest" description="Disordered" evidence="4">
    <location>
        <begin position="101"/>
        <end position="138"/>
    </location>
</feature>
<evidence type="ECO:0000259" key="5">
    <source>
        <dbReference type="PROSITE" id="PS51755"/>
    </source>
</evidence>
<dbReference type="InterPro" id="IPR036388">
    <property type="entry name" value="WH-like_DNA-bd_sf"/>
</dbReference>
<keyword evidence="7" id="KW-1185">Reference proteome</keyword>
<proteinExistence type="predicted"/>
<dbReference type="RefSeq" id="WP_285369119.1">
    <property type="nucleotide sequence ID" value="NZ_JASSQD010000005.1"/>
</dbReference>
<dbReference type="PROSITE" id="PS51755">
    <property type="entry name" value="OMPR_PHOB"/>
    <property type="match status" value="1"/>
</dbReference>
<dbReference type="Gene3D" id="3.40.50.10610">
    <property type="entry name" value="ABC-type transport auxiliary lipoprotein component"/>
    <property type="match status" value="1"/>
</dbReference>
<dbReference type="CDD" id="cd00383">
    <property type="entry name" value="trans_reg_C"/>
    <property type="match status" value="1"/>
</dbReference>
<keyword evidence="1 3" id="KW-0238">DNA-binding</keyword>
<keyword evidence="2" id="KW-0802">TPR repeat</keyword>
<protein>
    <submittedName>
        <fullName evidence="6">Winged helix-turn-helix domain-containing protein</fullName>
    </submittedName>
</protein>
<dbReference type="EMBL" id="JASSQD010000005">
    <property type="protein sequence ID" value="MDK9559756.1"/>
    <property type="molecule type" value="Genomic_DNA"/>
</dbReference>
<dbReference type="PANTHER" id="PTHR12558">
    <property type="entry name" value="CELL DIVISION CYCLE 16,23,27"/>
    <property type="match status" value="1"/>
</dbReference>
<dbReference type="Proteomes" id="UP001223547">
    <property type="component" value="Unassembled WGS sequence"/>
</dbReference>
<reference evidence="6 7" key="1">
    <citation type="submission" date="2023-05" db="EMBL/GenBank/DDBJ databases">
        <title>Marinobacter albus sp. nov., a marine bacterium isolated from sand in a coastal intertidal zone of huludao.</title>
        <authorList>
            <person name="Deng T."/>
        </authorList>
    </citation>
    <scope>NUCLEOTIDE SEQUENCE [LARGE SCALE GENOMIC DNA]</scope>
    <source>
        <strain evidence="6 7">M216</strain>
    </source>
</reference>
<organism evidence="6 7">
    <name type="scientific">Marinobacter albus</name>
    <dbReference type="NCBI Taxonomy" id="3030833"/>
    <lineage>
        <taxon>Bacteria</taxon>
        <taxon>Pseudomonadati</taxon>
        <taxon>Pseudomonadota</taxon>
        <taxon>Gammaproteobacteria</taxon>
        <taxon>Pseudomonadales</taxon>
        <taxon>Marinobacteraceae</taxon>
        <taxon>Marinobacter</taxon>
    </lineage>
</organism>
<comment type="caution">
    <text evidence="6">The sequence shown here is derived from an EMBL/GenBank/DDBJ whole genome shotgun (WGS) entry which is preliminary data.</text>
</comment>
<accession>A0ABT7HHB6</accession>